<dbReference type="EMBL" id="FNOW01000009">
    <property type="protein sequence ID" value="SDX68644.1"/>
    <property type="molecule type" value="Genomic_DNA"/>
</dbReference>
<evidence type="ECO:0000313" key="1">
    <source>
        <dbReference type="EMBL" id="SDX68644.1"/>
    </source>
</evidence>
<dbReference type="Pfam" id="PF10387">
    <property type="entry name" value="DUF2442"/>
    <property type="match status" value="1"/>
</dbReference>
<dbReference type="AlphaFoldDB" id="A0A1H3DSH8"/>
<accession>A0A1H3DSH8</accession>
<keyword evidence="2" id="KW-1185">Reference proteome</keyword>
<sequence length="88" mass="10329">MSLLAHGNSILEVEVTNISTHGVWLFAHGEELFMSYDDFPWFREVAVKSIVNVEEQSPDHFYWPDLDVDLTREIIKHPERFPLKSKSR</sequence>
<dbReference type="OrthoDB" id="9795924at2"/>
<reference evidence="2" key="1">
    <citation type="submission" date="2016-10" db="EMBL/GenBank/DDBJ databases">
        <authorList>
            <person name="Varghese N."/>
            <person name="Submissions S."/>
        </authorList>
    </citation>
    <scope>NUCLEOTIDE SEQUENCE [LARGE SCALE GENOMIC DNA]</scope>
    <source>
        <strain evidence="2">DSM 173</strain>
    </source>
</reference>
<dbReference type="InterPro" id="IPR018841">
    <property type="entry name" value="DUF2442"/>
</dbReference>
<dbReference type="Proteomes" id="UP000198672">
    <property type="component" value="Unassembled WGS sequence"/>
</dbReference>
<dbReference type="RefSeq" id="WP_091332616.1">
    <property type="nucleotide sequence ID" value="NZ_FNOW01000009.1"/>
</dbReference>
<gene>
    <name evidence="1" type="ORF">SAMN05421644_10979</name>
</gene>
<name>A0A1H3DSH8_ALLWA</name>
<organism evidence="1 2">
    <name type="scientific">Allochromatium warmingii</name>
    <name type="common">Chromatium warmingii</name>
    <dbReference type="NCBI Taxonomy" id="61595"/>
    <lineage>
        <taxon>Bacteria</taxon>
        <taxon>Pseudomonadati</taxon>
        <taxon>Pseudomonadota</taxon>
        <taxon>Gammaproteobacteria</taxon>
        <taxon>Chromatiales</taxon>
        <taxon>Chromatiaceae</taxon>
        <taxon>Allochromatium</taxon>
    </lineage>
</organism>
<proteinExistence type="predicted"/>
<protein>
    <recommendedName>
        <fullName evidence="3">Integron cassette protein</fullName>
    </recommendedName>
</protein>
<dbReference type="STRING" id="61595.SAMN05421644_10979"/>
<evidence type="ECO:0000313" key="2">
    <source>
        <dbReference type="Proteomes" id="UP000198672"/>
    </source>
</evidence>
<evidence type="ECO:0008006" key="3">
    <source>
        <dbReference type="Google" id="ProtNLM"/>
    </source>
</evidence>